<proteinExistence type="predicted"/>
<dbReference type="InterPro" id="IPR023168">
    <property type="entry name" value="GatB_Yqey_C_2"/>
</dbReference>
<dbReference type="InterPro" id="IPR019004">
    <property type="entry name" value="YqeY/Aim41"/>
</dbReference>
<protein>
    <recommendedName>
        <fullName evidence="3">GatB/YqeY domain-containing protein</fullName>
    </recommendedName>
</protein>
<dbReference type="RefSeq" id="WP_170037538.1">
    <property type="nucleotide sequence ID" value="NZ_JABDTL010000002.1"/>
</dbReference>
<reference evidence="1 2" key="1">
    <citation type="submission" date="2020-08" db="EMBL/GenBank/DDBJ databases">
        <title>Genomic Encyclopedia of Type Strains, Phase IV (KMG-IV): sequencing the most valuable type-strain genomes for metagenomic binning, comparative biology and taxonomic classification.</title>
        <authorList>
            <person name="Goeker M."/>
        </authorList>
    </citation>
    <scope>NUCLEOTIDE SEQUENCE [LARGE SCALE GENOMIC DNA]</scope>
    <source>
        <strain evidence="1 2">DSM 29007</strain>
    </source>
</reference>
<dbReference type="Gene3D" id="1.10.10.410">
    <property type="match status" value="1"/>
</dbReference>
<dbReference type="GO" id="GO:0016884">
    <property type="term" value="F:carbon-nitrogen ligase activity, with glutamine as amido-N-donor"/>
    <property type="evidence" value="ECO:0007669"/>
    <property type="project" value="InterPro"/>
</dbReference>
<sequence length="146" mass="16037">MSETTLKEQLRADLNQARRDRDKLRTTVLTGFLADVRNKEIELGREASDDDVTGLVTTAIKRRRDSADQFRAAGRTELSDKEEQEAAQLQGYLPPALGEAEVLAMIRAAIDGGAKDIGGVMKAVSPQVKGRFEGRELNRLAREALA</sequence>
<dbReference type="Pfam" id="PF09424">
    <property type="entry name" value="YqeY"/>
    <property type="match status" value="1"/>
</dbReference>
<name>A0A841GWH5_9BACT</name>
<dbReference type="PANTHER" id="PTHR28055">
    <property type="entry name" value="ALTERED INHERITANCE OF MITOCHONDRIA PROTEIN 41, MITOCHONDRIAL"/>
    <property type="match status" value="1"/>
</dbReference>
<accession>A0A841GWH5</accession>
<comment type="caution">
    <text evidence="1">The sequence shown here is derived from an EMBL/GenBank/DDBJ whole genome shotgun (WGS) entry which is preliminary data.</text>
</comment>
<dbReference type="Gene3D" id="1.10.1510.10">
    <property type="entry name" value="Uncharacterised protein YqeY/AIM41 PF09424, N-terminal domain"/>
    <property type="match status" value="1"/>
</dbReference>
<dbReference type="PANTHER" id="PTHR28055:SF1">
    <property type="entry name" value="ALTERED INHERITANCE OF MITOCHONDRIA PROTEIN 41, MITOCHONDRIAL"/>
    <property type="match status" value="1"/>
</dbReference>
<dbReference type="EMBL" id="JACHIA010000002">
    <property type="protein sequence ID" value="MBB6069485.1"/>
    <property type="molecule type" value="Genomic_DNA"/>
</dbReference>
<dbReference type="InterPro" id="IPR042184">
    <property type="entry name" value="YqeY/Aim41_N"/>
</dbReference>
<evidence type="ECO:0008006" key="3">
    <source>
        <dbReference type="Google" id="ProtNLM"/>
    </source>
</evidence>
<dbReference type="Proteomes" id="UP000582837">
    <property type="component" value="Unassembled WGS sequence"/>
</dbReference>
<organism evidence="1 2">
    <name type="scientific">Longimicrobium terrae</name>
    <dbReference type="NCBI Taxonomy" id="1639882"/>
    <lineage>
        <taxon>Bacteria</taxon>
        <taxon>Pseudomonadati</taxon>
        <taxon>Gemmatimonadota</taxon>
        <taxon>Longimicrobiia</taxon>
        <taxon>Longimicrobiales</taxon>
        <taxon>Longimicrobiaceae</taxon>
        <taxon>Longimicrobium</taxon>
    </lineage>
</organism>
<gene>
    <name evidence="1" type="ORF">HNQ61_001100</name>
</gene>
<dbReference type="AlphaFoldDB" id="A0A841GWH5"/>
<evidence type="ECO:0000313" key="1">
    <source>
        <dbReference type="EMBL" id="MBB6069485.1"/>
    </source>
</evidence>
<dbReference type="SUPFAM" id="SSF89095">
    <property type="entry name" value="GatB/YqeY motif"/>
    <property type="match status" value="1"/>
</dbReference>
<keyword evidence="2" id="KW-1185">Reference proteome</keyword>
<dbReference type="InterPro" id="IPR003789">
    <property type="entry name" value="Asn/Gln_tRNA_amidoTrase-B-like"/>
</dbReference>
<evidence type="ECO:0000313" key="2">
    <source>
        <dbReference type="Proteomes" id="UP000582837"/>
    </source>
</evidence>